<keyword evidence="2" id="KW-1185">Reference proteome</keyword>
<dbReference type="Proteomes" id="UP000241546">
    <property type="component" value="Unassembled WGS sequence"/>
</dbReference>
<accession>A0A2T4AX79</accession>
<gene>
    <name evidence="1" type="ORF">BBK36DRAFT_1145481</name>
</gene>
<name>A0A2T4AX79_9HYPO</name>
<dbReference type="GeneID" id="36601875"/>
<proteinExistence type="predicted"/>
<dbReference type="EMBL" id="KZ680232">
    <property type="protein sequence ID" value="PTB61685.1"/>
    <property type="molecule type" value="Genomic_DNA"/>
</dbReference>
<evidence type="ECO:0000313" key="1">
    <source>
        <dbReference type="EMBL" id="PTB61685.1"/>
    </source>
</evidence>
<dbReference type="AlphaFoldDB" id="A0A2T4AX79"/>
<sequence length="111" mass="12465">MEQLREDTHRWNWFVVSLLALQGVHPKLWRFESPLQVGTITPEYESGERANRKTLWSSVGIASDATRNSSIGSGLDKLVLEQDLTGVSRFYGLRYLSESAASLCLSSPAFF</sequence>
<reference evidence="2" key="1">
    <citation type="submission" date="2016-07" db="EMBL/GenBank/DDBJ databases">
        <title>Multiple horizontal gene transfer events from other fungi enriched the ability of initially mycotrophic Trichoderma (Ascomycota) to feed on dead plant biomass.</title>
        <authorList>
            <consortium name="DOE Joint Genome Institute"/>
            <person name="Atanasova L."/>
            <person name="Chenthamara K."/>
            <person name="Zhang J."/>
            <person name="Grujic M."/>
            <person name="Henrissat B."/>
            <person name="Kuo A."/>
            <person name="Aerts A."/>
            <person name="Salamov A."/>
            <person name="Lipzen A."/>
            <person name="Labutti K."/>
            <person name="Barry K."/>
            <person name="Miao Y."/>
            <person name="Rahimi M.J."/>
            <person name="Shen Q."/>
            <person name="Grigoriev I.V."/>
            <person name="Kubicek C.P."/>
            <person name="Druzhinina I.S."/>
        </authorList>
    </citation>
    <scope>NUCLEOTIDE SEQUENCE [LARGE SCALE GENOMIC DNA]</scope>
    <source>
        <strain evidence="2">TUCIM 6016</strain>
    </source>
</reference>
<organism evidence="1 2">
    <name type="scientific">Trichoderma citrinoviride</name>
    <dbReference type="NCBI Taxonomy" id="58853"/>
    <lineage>
        <taxon>Eukaryota</taxon>
        <taxon>Fungi</taxon>
        <taxon>Dikarya</taxon>
        <taxon>Ascomycota</taxon>
        <taxon>Pezizomycotina</taxon>
        <taxon>Sordariomycetes</taxon>
        <taxon>Hypocreomycetidae</taxon>
        <taxon>Hypocreales</taxon>
        <taxon>Hypocreaceae</taxon>
        <taxon>Trichoderma</taxon>
    </lineage>
</organism>
<dbReference type="RefSeq" id="XP_024745005.1">
    <property type="nucleotide sequence ID" value="XM_024893757.1"/>
</dbReference>
<evidence type="ECO:0000313" key="2">
    <source>
        <dbReference type="Proteomes" id="UP000241546"/>
    </source>
</evidence>
<protein>
    <submittedName>
        <fullName evidence="1">Uncharacterized protein</fullName>
    </submittedName>
</protein>